<reference evidence="1 2" key="1">
    <citation type="journal article" date="2019" name="Sci. Rep.">
        <title>Orb-weaving spider Araneus ventricosus genome elucidates the spidroin gene catalogue.</title>
        <authorList>
            <person name="Kono N."/>
            <person name="Nakamura H."/>
            <person name="Ohtoshi R."/>
            <person name="Moran D.A.P."/>
            <person name="Shinohara A."/>
            <person name="Yoshida Y."/>
            <person name="Fujiwara M."/>
            <person name="Mori M."/>
            <person name="Tomita M."/>
            <person name="Arakawa K."/>
        </authorList>
    </citation>
    <scope>NUCLEOTIDE SEQUENCE [LARGE SCALE GENOMIC DNA]</scope>
</reference>
<dbReference type="EMBL" id="BGPR01001140">
    <property type="protein sequence ID" value="GBM46507.1"/>
    <property type="molecule type" value="Genomic_DNA"/>
</dbReference>
<protein>
    <submittedName>
        <fullName evidence="1">Uncharacterized protein</fullName>
    </submittedName>
</protein>
<accession>A0A4Y2FZR9</accession>
<dbReference type="Proteomes" id="UP000499080">
    <property type="component" value="Unassembled WGS sequence"/>
</dbReference>
<evidence type="ECO:0000313" key="2">
    <source>
        <dbReference type="Proteomes" id="UP000499080"/>
    </source>
</evidence>
<proteinExistence type="predicted"/>
<organism evidence="1 2">
    <name type="scientific">Araneus ventricosus</name>
    <name type="common">Orbweaver spider</name>
    <name type="synonym">Epeira ventricosa</name>
    <dbReference type="NCBI Taxonomy" id="182803"/>
    <lineage>
        <taxon>Eukaryota</taxon>
        <taxon>Metazoa</taxon>
        <taxon>Ecdysozoa</taxon>
        <taxon>Arthropoda</taxon>
        <taxon>Chelicerata</taxon>
        <taxon>Arachnida</taxon>
        <taxon>Araneae</taxon>
        <taxon>Araneomorphae</taxon>
        <taxon>Entelegynae</taxon>
        <taxon>Araneoidea</taxon>
        <taxon>Araneidae</taxon>
        <taxon>Araneus</taxon>
    </lineage>
</organism>
<evidence type="ECO:0000313" key="1">
    <source>
        <dbReference type="EMBL" id="GBM46507.1"/>
    </source>
</evidence>
<dbReference type="AlphaFoldDB" id="A0A4Y2FZR9"/>
<keyword evidence="2" id="KW-1185">Reference proteome</keyword>
<gene>
    <name evidence="1" type="ORF">AVEN_109505_1</name>
</gene>
<name>A0A4Y2FZR9_ARAVE</name>
<sequence>MGEIGEEMTIDFFIQLINLPPESRIDFERSLSEKLHIYTRNKNDQNFLCLRQNTGVEKGEHRISQIDEVSFKTKRFPWEEIDLWDREERGEKGDRNK</sequence>
<comment type="caution">
    <text evidence="1">The sequence shown here is derived from an EMBL/GenBank/DDBJ whole genome shotgun (WGS) entry which is preliminary data.</text>
</comment>